<sequence length="124" mass="13523">MSERQYYPAIYVCDFTSPQAALESLGITGKDAEFVVSGFVNGAEQPLVIQCFVTVKNMDVGLSAIVLHERPRGVVGLWFGLFAHLSSTPDEALASLVDELLAGEPQDPPTVDVFEWKQQQGSIH</sequence>
<evidence type="ECO:0000313" key="2">
    <source>
        <dbReference type="Proteomes" id="UP000677898"/>
    </source>
</evidence>
<proteinExistence type="predicted"/>
<keyword evidence="2" id="KW-1185">Reference proteome</keyword>
<dbReference type="RefSeq" id="WP_211904842.1">
    <property type="nucleotide sequence ID" value="NZ_CP046729.1"/>
</dbReference>
<reference evidence="1 2" key="1">
    <citation type="journal article" date="2021" name="Phytopathology">
        <title>Complete genome sequence of Ralstonia syzygii subsp. indonesiensis strain LLRS-1, isolated from wilted tobacco in China.</title>
        <authorList>
            <person name="Lu C.H."/>
            <person name="Li J.Y."/>
            <person name="Mi M.G."/>
            <person name="Lin Z.L."/>
            <person name="Jiang N."/>
            <person name="Gai X."/>
            <person name="Ma J.H."/>
            <person name="Lei L.P."/>
            <person name="Xia Z.Y."/>
        </authorList>
    </citation>
    <scope>NUCLEOTIDE SEQUENCE [LARGE SCALE GENOMIC DNA]</scope>
    <source>
        <strain evidence="1 2">LLRS-1</strain>
    </source>
</reference>
<protein>
    <submittedName>
        <fullName evidence="1">Uncharacterized protein</fullName>
    </submittedName>
</protein>
<organism evidence="1 2">
    <name type="scientific">Ralstonia syzygii</name>
    <dbReference type="NCBI Taxonomy" id="28097"/>
    <lineage>
        <taxon>Bacteria</taxon>
        <taxon>Pseudomonadati</taxon>
        <taxon>Pseudomonadota</taxon>
        <taxon>Betaproteobacteria</taxon>
        <taxon>Burkholderiales</taxon>
        <taxon>Burkholderiaceae</taxon>
        <taxon>Ralstonia</taxon>
        <taxon>Ralstonia solanacearum species complex</taxon>
    </lineage>
</organism>
<accession>A0ABX7ZFG1</accession>
<gene>
    <name evidence="1" type="ORF">GO998_07160</name>
</gene>
<dbReference type="Proteomes" id="UP000677898">
    <property type="component" value="Chromosome"/>
</dbReference>
<evidence type="ECO:0000313" key="1">
    <source>
        <dbReference type="EMBL" id="QUP53559.1"/>
    </source>
</evidence>
<dbReference type="EMBL" id="CP046729">
    <property type="protein sequence ID" value="QUP53559.1"/>
    <property type="molecule type" value="Genomic_DNA"/>
</dbReference>
<name>A0ABX7ZFG1_9RALS</name>